<evidence type="ECO:0000256" key="4">
    <source>
        <dbReference type="ARBA" id="ARBA00035129"/>
    </source>
</evidence>
<dbReference type="OrthoDB" id="18595at2759"/>
<dbReference type="HOGENOM" id="CLU_126679_2_0_1"/>
<dbReference type="RefSeq" id="XP_014568820.1">
    <property type="nucleotide sequence ID" value="XM_014713334.1"/>
</dbReference>
<dbReference type="AlphaFoldDB" id="G7E8Y6"/>
<dbReference type="OMA" id="WGPAVQN"/>
<organism evidence="6 7">
    <name type="scientific">Mixia osmundae (strain CBS 9802 / IAM 14324 / JCM 22182 / KY 12970)</name>
    <dbReference type="NCBI Taxonomy" id="764103"/>
    <lineage>
        <taxon>Eukaryota</taxon>
        <taxon>Fungi</taxon>
        <taxon>Dikarya</taxon>
        <taxon>Basidiomycota</taxon>
        <taxon>Pucciniomycotina</taxon>
        <taxon>Mixiomycetes</taxon>
        <taxon>Mixiales</taxon>
        <taxon>Mixiaceae</taxon>
        <taxon>Mixia</taxon>
    </lineage>
</organism>
<comment type="caution">
    <text evidence="6">The sequence shown here is derived from an EMBL/GenBank/DDBJ whole genome shotgun (WGS) entry which is preliminary data.</text>
</comment>
<evidence type="ECO:0000256" key="3">
    <source>
        <dbReference type="ARBA" id="ARBA00023128"/>
    </source>
</evidence>
<gene>
    <name evidence="6" type="primary">Mo06305</name>
    <name evidence="6" type="ORF">E5Q_06305</name>
</gene>
<reference evidence="6 7" key="1">
    <citation type="journal article" date="2011" name="J. Gen. Appl. Microbiol.">
        <title>Draft genome sequencing of the enigmatic basidiomycete Mixia osmundae.</title>
        <authorList>
            <person name="Nishida H."/>
            <person name="Nagatsuka Y."/>
            <person name="Sugiyama J."/>
        </authorList>
    </citation>
    <scope>NUCLEOTIDE SEQUENCE [LARGE SCALE GENOMIC DNA]</scope>
    <source>
        <strain evidence="7">CBS 9802 / IAM 14324 / JCM 22182 / KY 12970</strain>
    </source>
</reference>
<sequence length="139" mass="15846">MLPHRDMLMSGSHMLRRGYATSLLPPQLPVPRPMPQPKSIPLPGKGNIRTPTDFLTASKRGYEQYAAKIAPEESWDTFFTNDTTSLKAAAVPPPARRMILWMMNRYRLGVDLREHVRAPKKPKKFRGWGPKVQKGVRVK</sequence>
<comment type="subcellular location">
    <subcellularLocation>
        <location evidence="1">Mitochondrion</location>
    </subcellularLocation>
</comment>
<dbReference type="InterPro" id="IPR039603">
    <property type="entry name" value="Ribosomal_mS41"/>
</dbReference>
<proteinExistence type="inferred from homology"/>
<dbReference type="Pfam" id="PF09597">
    <property type="entry name" value="SAM_Ribosomal_mS41"/>
    <property type="match status" value="1"/>
</dbReference>
<comment type="similarity">
    <text evidence="2">Belongs to the mitochondrion-specific ribosomal protein mS41 family.</text>
</comment>
<feature type="domain" description="Small ribosomal subunit protein mS41 SAM" evidence="5">
    <location>
        <begin position="51"/>
        <end position="109"/>
    </location>
</feature>
<evidence type="ECO:0000259" key="5">
    <source>
        <dbReference type="SMART" id="SM01238"/>
    </source>
</evidence>
<evidence type="ECO:0000256" key="2">
    <source>
        <dbReference type="ARBA" id="ARBA00010492"/>
    </source>
</evidence>
<keyword evidence="7" id="KW-1185">Reference proteome</keyword>
<dbReference type="eggNOG" id="ENOG502S7YM">
    <property type="taxonomic scope" value="Eukaryota"/>
</dbReference>
<evidence type="ECO:0000256" key="1">
    <source>
        <dbReference type="ARBA" id="ARBA00004173"/>
    </source>
</evidence>
<evidence type="ECO:0000313" key="7">
    <source>
        <dbReference type="Proteomes" id="UP000009131"/>
    </source>
</evidence>
<dbReference type="PANTHER" id="PTHR28235:SF1">
    <property type="entry name" value="SMALL RIBOSOMAL SUBUNIT PROTEIN MS41"/>
    <property type="match status" value="1"/>
</dbReference>
<dbReference type="STRING" id="764103.G7E8Y6"/>
<dbReference type="EMBL" id="BABT02000220">
    <property type="protein sequence ID" value="GAA99604.1"/>
    <property type="molecule type" value="Genomic_DNA"/>
</dbReference>
<dbReference type="InterPro" id="IPR019083">
    <property type="entry name" value="SAM_Ribosomal_mS41"/>
</dbReference>
<protein>
    <recommendedName>
        <fullName evidence="4">Small ribosomal subunit protein mS41</fullName>
    </recommendedName>
</protein>
<dbReference type="InParanoid" id="G7E8Y6"/>
<dbReference type="Proteomes" id="UP000009131">
    <property type="component" value="Unassembled WGS sequence"/>
</dbReference>
<name>G7E8Y6_MIXOS</name>
<keyword evidence="3" id="KW-0496">Mitochondrion</keyword>
<dbReference type="SMART" id="SM01238">
    <property type="entry name" value="IGR"/>
    <property type="match status" value="1"/>
</dbReference>
<dbReference type="PANTHER" id="PTHR28235">
    <property type="entry name" value="PROTEIN FYV4, MITOCHONDRIAL"/>
    <property type="match status" value="1"/>
</dbReference>
<accession>G7E8Y6</accession>
<evidence type="ECO:0000313" key="6">
    <source>
        <dbReference type="EMBL" id="GAA99604.1"/>
    </source>
</evidence>
<dbReference type="GO" id="GO:0005739">
    <property type="term" value="C:mitochondrion"/>
    <property type="evidence" value="ECO:0007669"/>
    <property type="project" value="UniProtKB-SubCell"/>
</dbReference>
<reference evidence="6 7" key="2">
    <citation type="journal article" date="2012" name="Open Biol.">
        <title>Characteristics of nucleosomes and linker DNA regions on the genome of the basidiomycete Mixia osmundae revealed by mono- and dinucleosome mapping.</title>
        <authorList>
            <person name="Nishida H."/>
            <person name="Kondo S."/>
            <person name="Matsumoto T."/>
            <person name="Suzuki Y."/>
            <person name="Yoshikawa H."/>
            <person name="Taylor T.D."/>
            <person name="Sugiyama J."/>
        </authorList>
    </citation>
    <scope>NUCLEOTIDE SEQUENCE [LARGE SCALE GENOMIC DNA]</scope>
    <source>
        <strain evidence="7">CBS 9802 / IAM 14324 / JCM 22182 / KY 12970</strain>
    </source>
</reference>